<protein>
    <submittedName>
        <fullName evidence="2">Uncharacterized protein</fullName>
    </submittedName>
</protein>
<keyword evidence="3" id="KW-1185">Reference proteome</keyword>
<comment type="caution">
    <text evidence="2">The sequence shown here is derived from an EMBL/GenBank/DDBJ whole genome shotgun (WGS) entry which is preliminary data.</text>
</comment>
<proteinExistence type="predicted"/>
<feature type="region of interest" description="Disordered" evidence="1">
    <location>
        <begin position="99"/>
        <end position="133"/>
    </location>
</feature>
<gene>
    <name evidence="2" type="ORF">ED236_08540</name>
</gene>
<dbReference type="Proteomes" id="UP000275137">
    <property type="component" value="Unassembled WGS sequence"/>
</dbReference>
<feature type="compositionally biased region" description="Basic and acidic residues" evidence="1">
    <location>
        <begin position="117"/>
        <end position="128"/>
    </location>
</feature>
<dbReference type="RefSeq" id="WP_123237554.1">
    <property type="nucleotide sequence ID" value="NZ_RJVP01000004.1"/>
</dbReference>
<sequence length="227" mass="24047">MNKPTSPPWGMLVHAIVRITGMTMLSWISPACSDDLGRLFTDSAQRVRLDLQRSKPAASEAAQTSALEIDRALAVPSLVDMAPSSPLWTLQGYVQAISSGSDGASSSKPGFSSLDSSKLDSSKLDSSKLDGSNTGWANTGAATLWINQTMTPVEPGKGWAMRFVQAHNPASWQRPDKHVDRQPAKKPEPGFQAIVELRPPGHAHSLRLSVGGPAVPLPAALVPPASP</sequence>
<evidence type="ECO:0000256" key="1">
    <source>
        <dbReference type="SAM" id="MobiDB-lite"/>
    </source>
</evidence>
<dbReference type="AlphaFoldDB" id="A0A3N0UZ22"/>
<reference evidence="2 3" key="1">
    <citation type="submission" date="2018-10" db="EMBL/GenBank/DDBJ databases">
        <authorList>
            <person name="Chen W.-M."/>
        </authorList>
    </citation>
    <scope>NUCLEOTIDE SEQUENCE [LARGE SCALE GENOMIC DNA]</scope>
    <source>
        <strain evidence="2 3">H-5</strain>
    </source>
</reference>
<dbReference type="EMBL" id="RJVP01000004">
    <property type="protein sequence ID" value="ROH85780.1"/>
    <property type="molecule type" value="Genomic_DNA"/>
</dbReference>
<organism evidence="2 3">
    <name type="scientific">Pseudomethylobacillus aquaticus</name>
    <dbReference type="NCBI Taxonomy" id="2676064"/>
    <lineage>
        <taxon>Bacteria</taxon>
        <taxon>Pseudomonadati</taxon>
        <taxon>Pseudomonadota</taxon>
        <taxon>Betaproteobacteria</taxon>
        <taxon>Nitrosomonadales</taxon>
        <taxon>Methylophilaceae</taxon>
        <taxon>Pseudomethylobacillus</taxon>
    </lineage>
</organism>
<name>A0A3N0UZ22_9PROT</name>
<evidence type="ECO:0000313" key="2">
    <source>
        <dbReference type="EMBL" id="ROH85780.1"/>
    </source>
</evidence>
<feature type="compositionally biased region" description="Low complexity" evidence="1">
    <location>
        <begin position="99"/>
        <end position="116"/>
    </location>
</feature>
<evidence type="ECO:0000313" key="3">
    <source>
        <dbReference type="Proteomes" id="UP000275137"/>
    </source>
</evidence>
<accession>A0A3N0UZ22</accession>